<keyword evidence="3" id="KW-1185">Reference proteome</keyword>
<gene>
    <name evidence="2" type="ORF">T310_3312</name>
</gene>
<dbReference type="STRING" id="1408163.A0A0F4YX27"/>
<dbReference type="Proteomes" id="UP000053958">
    <property type="component" value="Unassembled WGS sequence"/>
</dbReference>
<dbReference type="EMBL" id="LASV01000133">
    <property type="protein sequence ID" value="KKA22630.1"/>
    <property type="molecule type" value="Genomic_DNA"/>
</dbReference>
<sequence length="581" mass="64573">MFTRGHHCAMAYTMERLEQALRLFRKSKRRLSKCGLPHKHLEDCIKSKYDLRIREPYHDKVLDLLDETDNNDSDVDYDPRQALRKKRPAPTNSAQERPAKRRKENGLSSTRQRDTLPITLKLSSATGRSLLSKIAFPINRGLDNDDGHFSAGSQPYLPTTLSSGRHSLRSRDNIPIPRNARSGSEPRSTRSLLSLDPDHPAARGLCREDQVDCDLIIPPGQKRGCENCKRKGLVCSYDEEQEDHRLPCQQCQKAKLQCIAGPADDRHQSDPSTVDASDKESPCSPFSSVSLLPQSSQSSLSETNSINSLHSLSVCANLPGVKGFQPTSCLFKTPSHRLKESRARLESMLSKPWDPNNLIKATPEPPQQPPEKIQLQPPHVTNTPKGKQGRTRVITMSFAHPINFAYEPPDDDDSKPCHWCNDFTYGIFGLGEVKVEVIEYEDQDGLVEIEGGHVGQGHEPSRMCAICALERIHIVNCREHTISALQGYDPLNFDYDAAFDSLAPLLPDSGNSGDKSRPQGPKQINPWCMLCPNPAFFGCTTIQSVDKFQEPVCPSSPSAVGCGLLLCTNCAQLMQTCQSDI</sequence>
<evidence type="ECO:0000256" key="1">
    <source>
        <dbReference type="SAM" id="MobiDB-lite"/>
    </source>
</evidence>
<protein>
    <submittedName>
        <fullName evidence="2">C6 finger domain protein</fullName>
    </submittedName>
</protein>
<feature type="compositionally biased region" description="Polar residues" evidence="1">
    <location>
        <begin position="151"/>
        <end position="165"/>
    </location>
</feature>
<reference evidence="2 3" key="1">
    <citation type="submission" date="2015-04" db="EMBL/GenBank/DDBJ databases">
        <authorList>
            <person name="Heijne W.H."/>
            <person name="Fedorova N.D."/>
            <person name="Nierman W.C."/>
            <person name="Vollebregt A.W."/>
            <person name="Zhao Z."/>
            <person name="Wu L."/>
            <person name="Kumar M."/>
            <person name="Stam H."/>
            <person name="van den Berg M.A."/>
            <person name="Pel H.J."/>
        </authorList>
    </citation>
    <scope>NUCLEOTIDE SEQUENCE [LARGE SCALE GENOMIC DNA]</scope>
    <source>
        <strain evidence="2 3">CBS 393.64</strain>
    </source>
</reference>
<comment type="caution">
    <text evidence="2">The sequence shown here is derived from an EMBL/GenBank/DDBJ whole genome shotgun (WGS) entry which is preliminary data.</text>
</comment>
<feature type="region of interest" description="Disordered" evidence="1">
    <location>
        <begin position="68"/>
        <end position="120"/>
    </location>
</feature>
<dbReference type="GeneID" id="25315662"/>
<name>A0A0F4YX27_RASE3</name>
<evidence type="ECO:0000313" key="3">
    <source>
        <dbReference type="Proteomes" id="UP000053958"/>
    </source>
</evidence>
<organism evidence="2 3">
    <name type="scientific">Rasamsonia emersonii (strain ATCC 16479 / CBS 393.64 / IMI 116815)</name>
    <dbReference type="NCBI Taxonomy" id="1408163"/>
    <lineage>
        <taxon>Eukaryota</taxon>
        <taxon>Fungi</taxon>
        <taxon>Dikarya</taxon>
        <taxon>Ascomycota</taxon>
        <taxon>Pezizomycotina</taxon>
        <taxon>Eurotiomycetes</taxon>
        <taxon>Eurotiomycetidae</taxon>
        <taxon>Eurotiales</taxon>
        <taxon>Trichocomaceae</taxon>
        <taxon>Rasamsonia</taxon>
    </lineage>
</organism>
<dbReference type="OrthoDB" id="5303703at2759"/>
<accession>A0A0F4YX27</accession>
<feature type="region of interest" description="Disordered" evidence="1">
    <location>
        <begin position="146"/>
        <end position="196"/>
    </location>
</feature>
<feature type="region of interest" description="Disordered" evidence="1">
    <location>
        <begin position="362"/>
        <end position="389"/>
    </location>
</feature>
<proteinExistence type="predicted"/>
<evidence type="ECO:0000313" key="2">
    <source>
        <dbReference type="EMBL" id="KKA22630.1"/>
    </source>
</evidence>
<dbReference type="AlphaFoldDB" id="A0A0F4YX27"/>
<feature type="compositionally biased region" description="Polar residues" evidence="1">
    <location>
        <begin position="181"/>
        <end position="192"/>
    </location>
</feature>
<feature type="region of interest" description="Disordered" evidence="1">
    <location>
        <begin position="262"/>
        <end position="290"/>
    </location>
</feature>
<dbReference type="RefSeq" id="XP_013329242.1">
    <property type="nucleotide sequence ID" value="XM_013473788.1"/>
</dbReference>